<dbReference type="GeneID" id="54987953"/>
<evidence type="ECO:0000313" key="3">
    <source>
        <dbReference type="Proteomes" id="UP000241164"/>
    </source>
</evidence>
<dbReference type="KEGG" id="vg:54987953"/>
<evidence type="ECO:0000256" key="1">
    <source>
        <dbReference type="SAM" id="Phobius"/>
    </source>
</evidence>
<dbReference type="RefSeq" id="YP_009797537.1">
    <property type="nucleotide sequence ID" value="NC_047916.1"/>
</dbReference>
<keyword evidence="3" id="KW-1185">Reference proteome</keyword>
<protein>
    <recommendedName>
        <fullName evidence="4">Holin</fullName>
    </recommendedName>
</protein>
<evidence type="ECO:0008006" key="4">
    <source>
        <dbReference type="Google" id="ProtNLM"/>
    </source>
</evidence>
<sequence>MQENKFWNYSITIGNMIVTLAFGLGVGLVVLLFTLIVRSILSKK</sequence>
<dbReference type="EMBL" id="MG711463">
    <property type="protein sequence ID" value="AUV56504.1"/>
    <property type="molecule type" value="Genomic_DNA"/>
</dbReference>
<keyword evidence="1" id="KW-0472">Membrane</keyword>
<keyword evidence="1" id="KW-0812">Transmembrane</keyword>
<evidence type="ECO:0000313" key="2">
    <source>
        <dbReference type="EMBL" id="AUV56504.1"/>
    </source>
</evidence>
<feature type="transmembrane region" description="Helical" evidence="1">
    <location>
        <begin position="6"/>
        <end position="37"/>
    </location>
</feature>
<accession>A0A2K9V365</accession>
<dbReference type="Proteomes" id="UP000241164">
    <property type="component" value="Segment"/>
</dbReference>
<proteinExistence type="predicted"/>
<organism evidence="2 3">
    <name type="scientific">Faecalibacterium phage FP_oengus</name>
    <dbReference type="NCBI Taxonomy" id="2070188"/>
    <lineage>
        <taxon>Viruses</taxon>
        <taxon>Duplodnaviria</taxon>
        <taxon>Heunggongvirae</taxon>
        <taxon>Uroviricota</taxon>
        <taxon>Caudoviricetes</taxon>
        <taxon>Oengusvirus</taxon>
        <taxon>Oengusvirus oengus</taxon>
    </lineage>
</organism>
<name>A0A2K9V365_9CAUD</name>
<reference evidence="2 3" key="1">
    <citation type="submission" date="2017-12" db="EMBL/GenBank/DDBJ databases">
        <title>Phages infecting Faecalibacterium prausnitzii belong to novel viral genera that help decipher intestinal viromes.</title>
        <authorList>
            <person name="Petit M.-A."/>
            <person name="De Paepe M."/>
            <person name="Benevides L."/>
            <person name="Langella P."/>
        </authorList>
    </citation>
    <scope>NUCLEOTIDE SEQUENCE [LARGE SCALE GENOMIC DNA]</scope>
</reference>
<keyword evidence="1" id="KW-1133">Transmembrane helix</keyword>